<sequence length="146" mass="15720">MRTSLPKQQKGTAAIEFVAVFVIFFAVFYAMVSYSLPLLLKQSFNQATAEAVRLVVGLDPSMQGYDAAVINTANSTVAKRLGWIPPAFNFNVATHVSTTLVSGLVTVKISYPTANLQNVMPFIVLPGIGTVPQLPVTLQAQSSLQF</sequence>
<keyword evidence="1" id="KW-0812">Transmembrane</keyword>
<dbReference type="InterPro" id="IPR012495">
    <property type="entry name" value="TadE-like_dom"/>
</dbReference>
<name>A0A423F4Z2_9PSED</name>
<proteinExistence type="predicted"/>
<feature type="domain" description="TadE-like" evidence="2">
    <location>
        <begin position="11"/>
        <end position="53"/>
    </location>
</feature>
<accession>A0A423F4Z2</accession>
<dbReference type="Pfam" id="PF07811">
    <property type="entry name" value="TadE"/>
    <property type="match status" value="1"/>
</dbReference>
<comment type="caution">
    <text evidence="3">The sequence shown here is derived from an EMBL/GenBank/DDBJ whole genome shotgun (WGS) entry which is preliminary data.</text>
</comment>
<evidence type="ECO:0000313" key="4">
    <source>
        <dbReference type="Proteomes" id="UP000284656"/>
    </source>
</evidence>
<organism evidence="3 4">
    <name type="scientific">Pseudomonas poae</name>
    <dbReference type="NCBI Taxonomy" id="200451"/>
    <lineage>
        <taxon>Bacteria</taxon>
        <taxon>Pseudomonadati</taxon>
        <taxon>Pseudomonadota</taxon>
        <taxon>Gammaproteobacteria</taxon>
        <taxon>Pseudomonadales</taxon>
        <taxon>Pseudomonadaceae</taxon>
        <taxon>Pseudomonas</taxon>
    </lineage>
</organism>
<dbReference type="AlphaFoldDB" id="A0A423F4Z2"/>
<dbReference type="Proteomes" id="UP000284656">
    <property type="component" value="Unassembled WGS sequence"/>
</dbReference>
<keyword evidence="1" id="KW-0472">Membrane</keyword>
<dbReference type="RefSeq" id="WP_123716035.1">
    <property type="nucleotide sequence ID" value="NZ_MOAY01000040.1"/>
</dbReference>
<evidence type="ECO:0000256" key="1">
    <source>
        <dbReference type="SAM" id="Phobius"/>
    </source>
</evidence>
<feature type="transmembrane region" description="Helical" evidence="1">
    <location>
        <begin position="12"/>
        <end position="32"/>
    </location>
</feature>
<evidence type="ECO:0000313" key="3">
    <source>
        <dbReference type="EMBL" id="ROM49699.1"/>
    </source>
</evidence>
<keyword evidence="1" id="KW-1133">Transmembrane helix</keyword>
<dbReference type="EMBL" id="MOAY01000040">
    <property type="protein sequence ID" value="ROM49699.1"/>
    <property type="molecule type" value="Genomic_DNA"/>
</dbReference>
<protein>
    <submittedName>
        <fullName evidence="3">Pilus assembly protein TadE</fullName>
    </submittedName>
</protein>
<gene>
    <name evidence="3" type="ORF">BK648_10820</name>
</gene>
<reference evidence="3 4" key="1">
    <citation type="submission" date="2016-10" db="EMBL/GenBank/DDBJ databases">
        <title>Comparative genome analysis of multiple Pseudomonas spp. focuses on biocontrol and plant growth promoting traits.</title>
        <authorList>
            <person name="Tao X.-Y."/>
            <person name="Taylor C.G."/>
        </authorList>
    </citation>
    <scope>NUCLEOTIDE SEQUENCE [LARGE SCALE GENOMIC DNA]</scope>
    <source>
        <strain evidence="3 4">29G9</strain>
    </source>
</reference>
<evidence type="ECO:0000259" key="2">
    <source>
        <dbReference type="Pfam" id="PF07811"/>
    </source>
</evidence>